<dbReference type="PANTHER" id="PTHR14233:SF4">
    <property type="entry name" value="SOLUTE CARRIER FAMILY 35 MEMBER F2"/>
    <property type="match status" value="1"/>
</dbReference>
<comment type="similarity">
    <text evidence="2">Belongs to the SLC35F solute transporter family.</text>
</comment>
<gene>
    <name evidence="10" type="ORF">BXYJ_LOCUS2812</name>
</gene>
<dbReference type="GO" id="GO:0016020">
    <property type="term" value="C:membrane"/>
    <property type="evidence" value="ECO:0007669"/>
    <property type="project" value="UniProtKB-SubCell"/>
</dbReference>
<dbReference type="InterPro" id="IPR037185">
    <property type="entry name" value="EmrE-like"/>
</dbReference>
<organism evidence="10 11">
    <name type="scientific">Bursaphelenchus xylophilus</name>
    <name type="common">Pinewood nematode worm</name>
    <name type="synonym">Aphelenchoides xylophilus</name>
    <dbReference type="NCBI Taxonomy" id="6326"/>
    <lineage>
        <taxon>Eukaryota</taxon>
        <taxon>Metazoa</taxon>
        <taxon>Ecdysozoa</taxon>
        <taxon>Nematoda</taxon>
        <taxon>Chromadorea</taxon>
        <taxon>Rhabditida</taxon>
        <taxon>Tylenchina</taxon>
        <taxon>Tylenchomorpha</taxon>
        <taxon>Aphelenchoidea</taxon>
        <taxon>Aphelenchoididae</taxon>
        <taxon>Bursaphelenchus</taxon>
    </lineage>
</organism>
<dbReference type="OrthoDB" id="429955at2759"/>
<dbReference type="InterPro" id="IPR009262">
    <property type="entry name" value="SLC35_F1/F2/F6"/>
</dbReference>
<sequence length="742" mass="83996">MLNEIREDEEVMRIVNVLMDENVVNKDLPIEGTTYSQNFVDFQLKSLENAENFNKKLFEIFLEILYNTNVVKYIIQNRFATIDSIVSNAGISNLQNEIIQMISRLRIPQEISVEFDEAFEKSICQLIEGHFYNCLEPKVLKESLSMIYNGLHSADNIKFIWLEIFNQKFFEKINVILLCSSNEELLQHTVKVLNDVAMDLMPGFEEEFLQGFKDTIISRNDDFTSKLVEILEGNDPNGSIMTLMTADEIMSQNTPIRPNSSQNPPSYDAIGQTRKASTSRRYSTLPSKKHVHMQVQHASLNQGDPRRSMMMRQSMIPEVERVNSRLLPAIITPVPLETRGGYFIPDVSPVLVPPRVVTQMADRIEESDVEEGCRITCCETTTARRTFQAVLLGQMLSLCLCGTGVSSQLLAGMGFNAPAAQSFFNYFFLFFVYGLVLMFRSGDKNLCSVLRKRGWKYFLLAIIDVEANYMIVYAYQHTNLTSIQILDCSTIPVVMILSWLFLSVRYLFIHLVGVSICLAGIGLIIFADSQSGRGAEGGSDRLLGDLLCLGAALFYGAANVTEEFLVKQYDRFEYLGIVGLFGCLISSVQLAIFERESLTSFNWNLEALLYCCLFTVCMFAFYSMVSIVMQKSSALMFNLSVLTADFYTLLAGIYIFSYKFDFLYLLSFFVVITGSLIFSARKTEEKSRAETDCVANVFCFCCPWICQCCDGLKPRPAYTVREAEQERSSLGAPESEERTPSL</sequence>
<feature type="transmembrane region" description="Helical" evidence="9">
    <location>
        <begin position="572"/>
        <end position="592"/>
    </location>
</feature>
<comment type="function">
    <text evidence="7">Putative solute transporter.</text>
</comment>
<evidence type="ECO:0000256" key="7">
    <source>
        <dbReference type="ARBA" id="ARBA00037727"/>
    </source>
</evidence>
<keyword evidence="3" id="KW-0813">Transport</keyword>
<feature type="transmembrane region" description="Helical" evidence="9">
    <location>
        <begin position="542"/>
        <end position="560"/>
    </location>
</feature>
<evidence type="ECO:0000256" key="9">
    <source>
        <dbReference type="SAM" id="Phobius"/>
    </source>
</evidence>
<feature type="transmembrane region" description="Helical" evidence="9">
    <location>
        <begin position="662"/>
        <end position="680"/>
    </location>
</feature>
<comment type="subcellular location">
    <subcellularLocation>
        <location evidence="1">Membrane</location>
        <topology evidence="1">Multi-pass membrane protein</topology>
    </subcellularLocation>
</comment>
<feature type="transmembrane region" description="Helical" evidence="9">
    <location>
        <begin position="423"/>
        <end position="442"/>
    </location>
</feature>
<evidence type="ECO:0000256" key="1">
    <source>
        <dbReference type="ARBA" id="ARBA00004141"/>
    </source>
</evidence>
<keyword evidence="11" id="KW-1185">Reference proteome</keyword>
<dbReference type="EMBL" id="CAJFDI010000001">
    <property type="protein sequence ID" value="CAD5212222.1"/>
    <property type="molecule type" value="Genomic_DNA"/>
</dbReference>
<accession>A0A811K7X8</accession>
<dbReference type="Proteomes" id="UP000582659">
    <property type="component" value="Unassembled WGS sequence"/>
</dbReference>
<evidence type="ECO:0000256" key="2">
    <source>
        <dbReference type="ARBA" id="ARBA00007863"/>
    </source>
</evidence>
<protein>
    <submittedName>
        <fullName evidence="10">(pine wood nematode) hypothetical protein</fullName>
    </submittedName>
</protein>
<dbReference type="AlphaFoldDB" id="A0A811K7X8"/>
<evidence type="ECO:0000256" key="5">
    <source>
        <dbReference type="ARBA" id="ARBA00022989"/>
    </source>
</evidence>
<evidence type="ECO:0000256" key="4">
    <source>
        <dbReference type="ARBA" id="ARBA00022692"/>
    </source>
</evidence>
<dbReference type="Pfam" id="PF06027">
    <property type="entry name" value="SLC35F"/>
    <property type="match status" value="1"/>
</dbReference>
<dbReference type="PANTHER" id="PTHR14233">
    <property type="entry name" value="DUF914-RELATED"/>
    <property type="match status" value="1"/>
</dbReference>
<feature type="transmembrane region" description="Helical" evidence="9">
    <location>
        <begin position="607"/>
        <end position="628"/>
    </location>
</feature>
<keyword evidence="4 9" id="KW-0812">Transmembrane</keyword>
<evidence type="ECO:0000313" key="11">
    <source>
        <dbReference type="Proteomes" id="UP000659654"/>
    </source>
</evidence>
<comment type="caution">
    <text evidence="10">The sequence shown here is derived from an EMBL/GenBank/DDBJ whole genome shotgun (WGS) entry which is preliminary data.</text>
</comment>
<feature type="region of interest" description="Disordered" evidence="8">
    <location>
        <begin position="255"/>
        <end position="279"/>
    </location>
</feature>
<dbReference type="InterPro" id="IPR052221">
    <property type="entry name" value="SLC35F_Transporter"/>
</dbReference>
<feature type="transmembrane region" description="Helical" evidence="9">
    <location>
        <begin position="507"/>
        <end position="527"/>
    </location>
</feature>
<evidence type="ECO:0000313" key="10">
    <source>
        <dbReference type="EMBL" id="CAD5212222.1"/>
    </source>
</evidence>
<feature type="transmembrane region" description="Helical" evidence="9">
    <location>
        <begin position="635"/>
        <end position="656"/>
    </location>
</feature>
<feature type="compositionally biased region" description="Polar residues" evidence="8">
    <location>
        <begin position="255"/>
        <end position="265"/>
    </location>
</feature>
<keyword evidence="6 9" id="KW-0472">Membrane</keyword>
<evidence type="ECO:0000256" key="8">
    <source>
        <dbReference type="SAM" id="MobiDB-lite"/>
    </source>
</evidence>
<evidence type="ECO:0000256" key="3">
    <source>
        <dbReference type="ARBA" id="ARBA00022448"/>
    </source>
</evidence>
<keyword evidence="5 9" id="KW-1133">Transmembrane helix</keyword>
<dbReference type="Proteomes" id="UP000659654">
    <property type="component" value="Unassembled WGS sequence"/>
</dbReference>
<feature type="transmembrane region" description="Helical" evidence="9">
    <location>
        <begin position="481"/>
        <end position="502"/>
    </location>
</feature>
<reference evidence="10" key="1">
    <citation type="submission" date="2020-09" db="EMBL/GenBank/DDBJ databases">
        <authorList>
            <person name="Kikuchi T."/>
        </authorList>
    </citation>
    <scope>NUCLEOTIDE SEQUENCE</scope>
    <source>
        <strain evidence="10">Ka4C1</strain>
    </source>
</reference>
<name>A0A811K7X8_BURXY</name>
<proteinExistence type="inferred from homology"/>
<dbReference type="SUPFAM" id="SSF103481">
    <property type="entry name" value="Multidrug resistance efflux transporter EmrE"/>
    <property type="match status" value="1"/>
</dbReference>
<feature type="transmembrane region" description="Helical" evidence="9">
    <location>
        <begin position="454"/>
        <end position="475"/>
    </location>
</feature>
<evidence type="ECO:0000256" key="6">
    <source>
        <dbReference type="ARBA" id="ARBA00023136"/>
    </source>
</evidence>
<dbReference type="GO" id="GO:0022857">
    <property type="term" value="F:transmembrane transporter activity"/>
    <property type="evidence" value="ECO:0007669"/>
    <property type="project" value="InterPro"/>
</dbReference>
<dbReference type="EMBL" id="CAJFCV020000001">
    <property type="protein sequence ID" value="CAG9090043.1"/>
    <property type="molecule type" value="Genomic_DNA"/>
</dbReference>